<dbReference type="AlphaFoldDB" id="A0A5D2XLI8"/>
<keyword evidence="1" id="KW-0732">Signal</keyword>
<keyword evidence="3" id="KW-1185">Reference proteome</keyword>
<evidence type="ECO:0000313" key="2">
    <source>
        <dbReference type="EMBL" id="TYJ14863.1"/>
    </source>
</evidence>
<sequence>MLYKKSAVHLILVLLLSFSLLCPPSSTTNTYLTVKERNEVIHRNLISVKPPPCFRPDRSCHRGGGYVICPPYC</sequence>
<evidence type="ECO:0000256" key="1">
    <source>
        <dbReference type="SAM" id="SignalP"/>
    </source>
</evidence>
<feature type="signal peptide" evidence="1">
    <location>
        <begin position="1"/>
        <end position="27"/>
    </location>
</feature>
<name>A0A5D2XLI8_GOSMU</name>
<organism evidence="2 3">
    <name type="scientific">Gossypium mustelinum</name>
    <name type="common">Cotton</name>
    <name type="synonym">Gossypium caicoense</name>
    <dbReference type="NCBI Taxonomy" id="34275"/>
    <lineage>
        <taxon>Eukaryota</taxon>
        <taxon>Viridiplantae</taxon>
        <taxon>Streptophyta</taxon>
        <taxon>Embryophyta</taxon>
        <taxon>Tracheophyta</taxon>
        <taxon>Spermatophyta</taxon>
        <taxon>Magnoliopsida</taxon>
        <taxon>eudicotyledons</taxon>
        <taxon>Gunneridae</taxon>
        <taxon>Pentapetalae</taxon>
        <taxon>rosids</taxon>
        <taxon>malvids</taxon>
        <taxon>Malvales</taxon>
        <taxon>Malvaceae</taxon>
        <taxon>Malvoideae</taxon>
        <taxon>Gossypium</taxon>
    </lineage>
</organism>
<accession>A0A5D2XLI8</accession>
<gene>
    <name evidence="2" type="ORF">E1A91_A10G146600v1</name>
</gene>
<feature type="chain" id="PRO_5022944492" evidence="1">
    <location>
        <begin position="28"/>
        <end position="73"/>
    </location>
</feature>
<evidence type="ECO:0000313" key="3">
    <source>
        <dbReference type="Proteomes" id="UP000323597"/>
    </source>
</evidence>
<proteinExistence type="predicted"/>
<dbReference type="Proteomes" id="UP000323597">
    <property type="component" value="Chromosome A10"/>
</dbReference>
<dbReference type="EMBL" id="CM017645">
    <property type="protein sequence ID" value="TYJ14863.1"/>
    <property type="molecule type" value="Genomic_DNA"/>
</dbReference>
<protein>
    <submittedName>
        <fullName evidence="2">Uncharacterized protein</fullName>
    </submittedName>
</protein>
<reference evidence="2 3" key="1">
    <citation type="submission" date="2019-07" db="EMBL/GenBank/DDBJ databases">
        <title>WGS assembly of Gossypium mustelinum.</title>
        <authorList>
            <person name="Chen Z.J."/>
            <person name="Sreedasyam A."/>
            <person name="Ando A."/>
            <person name="Song Q."/>
            <person name="De L."/>
            <person name="Hulse-Kemp A."/>
            <person name="Ding M."/>
            <person name="Ye W."/>
            <person name="Kirkbride R."/>
            <person name="Jenkins J."/>
            <person name="Plott C."/>
            <person name="Lovell J."/>
            <person name="Lin Y.-M."/>
            <person name="Vaughn R."/>
            <person name="Liu B."/>
            <person name="Li W."/>
            <person name="Simpson S."/>
            <person name="Scheffler B."/>
            <person name="Saski C."/>
            <person name="Grover C."/>
            <person name="Hu G."/>
            <person name="Conover J."/>
            <person name="Carlson J."/>
            <person name="Shu S."/>
            <person name="Boston L."/>
            <person name="Williams M."/>
            <person name="Peterson D."/>
            <person name="Mcgee K."/>
            <person name="Jones D."/>
            <person name="Wendel J."/>
            <person name="Stelly D."/>
            <person name="Grimwood J."/>
            <person name="Schmutz J."/>
        </authorList>
    </citation>
    <scope>NUCLEOTIDE SEQUENCE [LARGE SCALE GENOMIC DNA]</scope>
    <source>
        <strain evidence="2">1408120.09</strain>
    </source>
</reference>